<name>U5DFA8_9CHRO</name>
<sequence>MTNPLVWHQLLSLVERPCLEQKFPVRIYIGFG</sequence>
<keyword evidence="2" id="KW-1185">Reference proteome</keyword>
<dbReference type="InParanoid" id="U5DFA8"/>
<evidence type="ECO:0000313" key="2">
    <source>
        <dbReference type="Proteomes" id="UP000016960"/>
    </source>
</evidence>
<gene>
    <name evidence="1" type="ORF">KR51_00035830</name>
</gene>
<evidence type="ECO:0000313" key="1">
    <source>
        <dbReference type="EMBL" id="ERN39982.1"/>
    </source>
</evidence>
<dbReference type="AlphaFoldDB" id="U5DFA8"/>
<comment type="caution">
    <text evidence="1">The sequence shown here is derived from an EMBL/GenBank/DDBJ whole genome shotgun (WGS) entry which is preliminary data.</text>
</comment>
<dbReference type="EMBL" id="ASSJ01000083">
    <property type="protein sequence ID" value="ERN39982.1"/>
    <property type="molecule type" value="Genomic_DNA"/>
</dbReference>
<protein>
    <submittedName>
        <fullName evidence="1">Uncharacterized protein</fullName>
    </submittedName>
</protein>
<accession>U5DFA8</accession>
<dbReference type="Proteomes" id="UP000016960">
    <property type="component" value="Unassembled WGS sequence"/>
</dbReference>
<organism evidence="1 2">
    <name type="scientific">Rubidibacter lacunae KORDI 51-2</name>
    <dbReference type="NCBI Taxonomy" id="582515"/>
    <lineage>
        <taxon>Bacteria</taxon>
        <taxon>Bacillati</taxon>
        <taxon>Cyanobacteriota</taxon>
        <taxon>Cyanophyceae</taxon>
        <taxon>Oscillatoriophycideae</taxon>
        <taxon>Chroococcales</taxon>
        <taxon>Aphanothecaceae</taxon>
        <taxon>Rubidibacter</taxon>
    </lineage>
</organism>
<reference evidence="1 2" key="1">
    <citation type="submission" date="2013-05" db="EMBL/GenBank/DDBJ databases">
        <title>Draft genome sequence of Rubidibacter lacunae KORDI 51-2.</title>
        <authorList>
            <person name="Choi D.H."/>
            <person name="Noh J.H."/>
            <person name="Kwon K.-K."/>
            <person name="Lee J.-H."/>
            <person name="Ryu J.-Y."/>
        </authorList>
    </citation>
    <scope>NUCLEOTIDE SEQUENCE [LARGE SCALE GENOMIC DNA]</scope>
    <source>
        <strain evidence="1 2">KORDI 51-2</strain>
    </source>
</reference>
<proteinExistence type="predicted"/>